<sequence>MGQAFRRASGRIRTSSSIDPMPSTSSKSNSVVDRRSPIVGPSDDLNISKTGDHGALDHSDGTSRINAENVLEDRNPKYDAMLNQMVGRITSKPGGKPEIGEASVVEKYSKPMPKLRNTKPDSGTYEERPVPAGSLNVAQLRHIILLHQGKADDNDGPMNVQQIAEKFRVDMAQGWGTGFQSLCTSCYDDGKSNHRTCVYNVRYGAVVSCFGLARKSQLLMVMLSSTPPSLSSSLPSSNFPCNFLIAEEKH</sequence>
<reference evidence="2" key="1">
    <citation type="submission" date="2021-01" db="EMBL/GenBank/DDBJ databases">
        <authorList>
            <person name="Lovell J.T."/>
            <person name="Bentley N."/>
            <person name="Bhattarai G."/>
            <person name="Jenkins J.W."/>
            <person name="Sreedasyam A."/>
            <person name="Alarcon Y."/>
            <person name="Bock C."/>
            <person name="Boston L."/>
            <person name="Carlson J."/>
            <person name="Cervantes K."/>
            <person name="Clermont K."/>
            <person name="Krom N."/>
            <person name="Kubenka K."/>
            <person name="Mamidi S."/>
            <person name="Mattison C."/>
            <person name="Monteros M."/>
            <person name="Pisani C."/>
            <person name="Plott C."/>
            <person name="Rajasekar S."/>
            <person name="Rhein H.S."/>
            <person name="Rohla C."/>
            <person name="Song M."/>
            <person name="Hilaire R.S."/>
            <person name="Shu S."/>
            <person name="Wells L."/>
            <person name="Wang X."/>
            <person name="Webber J."/>
            <person name="Heerema R.J."/>
            <person name="Klein P."/>
            <person name="Conner P."/>
            <person name="Grauke L."/>
            <person name="Grimwood J."/>
            <person name="Schmutz J."/>
            <person name="Randall J.J."/>
        </authorList>
    </citation>
    <scope>NUCLEOTIDE SEQUENCE</scope>
    <source>
        <tissue evidence="2">Leaf</tissue>
    </source>
</reference>
<protein>
    <submittedName>
        <fullName evidence="2">Uncharacterized protein</fullName>
    </submittedName>
</protein>
<comment type="caution">
    <text evidence="2">The sequence shown here is derived from an EMBL/GenBank/DDBJ whole genome shotgun (WGS) entry which is preliminary data.</text>
</comment>
<evidence type="ECO:0000256" key="1">
    <source>
        <dbReference type="SAM" id="MobiDB-lite"/>
    </source>
</evidence>
<gene>
    <name evidence="2" type="ORF">I3842_01G148600</name>
</gene>
<evidence type="ECO:0000313" key="2">
    <source>
        <dbReference type="EMBL" id="KAG6731830.1"/>
    </source>
</evidence>
<dbReference type="PANTHER" id="PTHR36759">
    <property type="entry name" value="DYNEIN BETA CHAIN, CILIARY PROTEIN"/>
    <property type="match status" value="1"/>
</dbReference>
<dbReference type="EMBL" id="CM031825">
    <property type="protein sequence ID" value="KAG6731830.1"/>
    <property type="molecule type" value="Genomic_DNA"/>
</dbReference>
<dbReference type="PANTHER" id="PTHR36759:SF1">
    <property type="entry name" value="DYNEIN BETA CHAIN, CILIARY PROTEIN"/>
    <property type="match status" value="1"/>
</dbReference>
<organism evidence="2 3">
    <name type="scientific">Carya illinoinensis</name>
    <name type="common">Pecan</name>
    <dbReference type="NCBI Taxonomy" id="32201"/>
    <lineage>
        <taxon>Eukaryota</taxon>
        <taxon>Viridiplantae</taxon>
        <taxon>Streptophyta</taxon>
        <taxon>Embryophyta</taxon>
        <taxon>Tracheophyta</taxon>
        <taxon>Spermatophyta</taxon>
        <taxon>Magnoliopsida</taxon>
        <taxon>eudicotyledons</taxon>
        <taxon>Gunneridae</taxon>
        <taxon>Pentapetalae</taxon>
        <taxon>rosids</taxon>
        <taxon>fabids</taxon>
        <taxon>Fagales</taxon>
        <taxon>Juglandaceae</taxon>
        <taxon>Carya</taxon>
    </lineage>
</organism>
<proteinExistence type="predicted"/>
<feature type="region of interest" description="Disordered" evidence="1">
    <location>
        <begin position="1"/>
        <end position="63"/>
    </location>
</feature>
<name>A0A922G3J6_CARIL</name>
<dbReference type="AlphaFoldDB" id="A0A922G3J6"/>
<dbReference type="Proteomes" id="UP000811246">
    <property type="component" value="Chromosome 1"/>
</dbReference>
<feature type="compositionally biased region" description="Low complexity" evidence="1">
    <location>
        <begin position="14"/>
        <end position="28"/>
    </location>
</feature>
<evidence type="ECO:0000313" key="3">
    <source>
        <dbReference type="Proteomes" id="UP000811246"/>
    </source>
</evidence>
<accession>A0A922G3J6</accession>
<feature type="compositionally biased region" description="Basic and acidic residues" evidence="1">
    <location>
        <begin position="50"/>
        <end position="61"/>
    </location>
</feature>